<evidence type="ECO:0000313" key="7">
    <source>
        <dbReference type="Proteomes" id="UP001497392"/>
    </source>
</evidence>
<dbReference type="Pfam" id="PF01142">
    <property type="entry name" value="TruD"/>
    <property type="match status" value="1"/>
</dbReference>
<dbReference type="SUPFAM" id="SSF55120">
    <property type="entry name" value="Pseudouridine synthase"/>
    <property type="match status" value="1"/>
</dbReference>
<evidence type="ECO:0000313" key="6">
    <source>
        <dbReference type="EMBL" id="CAL5229719.1"/>
    </source>
</evidence>
<dbReference type="InterPro" id="IPR020119">
    <property type="entry name" value="PsdUridine_synth_TruD_CS"/>
</dbReference>
<accession>A0ABP1GGM6</accession>
<dbReference type="PROSITE" id="PS01268">
    <property type="entry name" value="UPF0024"/>
    <property type="match status" value="1"/>
</dbReference>
<dbReference type="PANTHER" id="PTHR13326">
    <property type="entry name" value="TRNA PSEUDOURIDINE SYNTHASE D"/>
    <property type="match status" value="1"/>
</dbReference>
<dbReference type="PROSITE" id="PS50984">
    <property type="entry name" value="TRUD"/>
    <property type="match status" value="1"/>
</dbReference>
<dbReference type="EMBL" id="CAXHTA020000021">
    <property type="protein sequence ID" value="CAL5229719.1"/>
    <property type="molecule type" value="Genomic_DNA"/>
</dbReference>
<keyword evidence="7" id="KW-1185">Reference proteome</keyword>
<feature type="region of interest" description="Disordered" evidence="4">
    <location>
        <begin position="141"/>
        <end position="169"/>
    </location>
</feature>
<evidence type="ECO:0000259" key="5">
    <source>
        <dbReference type="PROSITE" id="PS50984"/>
    </source>
</evidence>
<evidence type="ECO:0000256" key="1">
    <source>
        <dbReference type="ARBA" id="ARBA00007953"/>
    </source>
</evidence>
<proteinExistence type="inferred from homology"/>
<feature type="compositionally biased region" description="Polar residues" evidence="4">
    <location>
        <begin position="91"/>
        <end position="100"/>
    </location>
</feature>
<feature type="region of interest" description="Disordered" evidence="4">
    <location>
        <begin position="70"/>
        <end position="105"/>
    </location>
</feature>
<dbReference type="Proteomes" id="UP001497392">
    <property type="component" value="Unassembled WGS sequence"/>
</dbReference>
<organism evidence="6 7">
    <name type="scientific">Coccomyxa viridis</name>
    <dbReference type="NCBI Taxonomy" id="1274662"/>
    <lineage>
        <taxon>Eukaryota</taxon>
        <taxon>Viridiplantae</taxon>
        <taxon>Chlorophyta</taxon>
        <taxon>core chlorophytes</taxon>
        <taxon>Trebouxiophyceae</taxon>
        <taxon>Trebouxiophyceae incertae sedis</taxon>
        <taxon>Coccomyxaceae</taxon>
        <taxon>Coccomyxa</taxon>
    </lineage>
</organism>
<dbReference type="CDD" id="cd02576">
    <property type="entry name" value="PseudoU_synth_ScPUS7"/>
    <property type="match status" value="1"/>
</dbReference>
<name>A0ABP1GGM6_9CHLO</name>
<dbReference type="InterPro" id="IPR011760">
    <property type="entry name" value="PsdUridine_synth_TruD_insert"/>
</dbReference>
<keyword evidence="2" id="KW-0819">tRNA processing</keyword>
<dbReference type="InterPro" id="IPR001656">
    <property type="entry name" value="PsdUridine_synth_TruD"/>
</dbReference>
<dbReference type="NCBIfam" id="TIGR00094">
    <property type="entry name" value="tRNA_TruD_broad"/>
    <property type="match status" value="1"/>
</dbReference>
<dbReference type="PIRSF" id="PIRSF037016">
    <property type="entry name" value="Pseudouridin_synth_euk_prd"/>
    <property type="match status" value="1"/>
</dbReference>
<comment type="similarity">
    <text evidence="1">Belongs to the pseudouridine synthase TruD family.</text>
</comment>
<sequence>MTTTEEAAGIVCYTTDTTPFSAILKHRFSDFLVNEIDASGRVVRLTSLDASSSVVQQSSVQPKLPAIPESAETADEKPPAQTSAGAAEAPDTSSSVTETYPSKPDWEETVKGFADVLPAESYSAVLSFYQTIAAFEAARSGTLPNPEDGSEREYVRPPKPLSVPVSADKAERTRVHELCRHPKLPKVTTQTIQEDPERPLIELSFHYKRSNKRKRAENGQAQSGNTDNSWPVDSAHKFCRFVLYKENMDSSHALGCIARLLHIQQSSLSVAGTKDKRAVTVQHVTAFKVTPGRLAQLNRCMRGIRVGNFEPVQEQLHLGDALGNRFEITLRDVVAPTLQAVADAAEALRSKGFVNYFGLQRFGAGVNATHHVGRELIKGNWKEAVRLLMSGHEGERADSAQARKLFLEDEDIAGALKQMPRHQTVERAILEGLRRQAGNYAHALHQVPRNSRHLYVHAYQSFLWNTAATHRVQTFGIDAAVAGDLIIPSGTTCGDADGENGVVAETSDKRTTGHLATVHVVSEEEAAAGMYSIDDVVLPLPGSCISYPEHATAQIYRDTAERDGISLDTAPHGDKDFSLLGMPGSYRRVTHPYWRLLSYKEADEALAITDLQRLEHASLASVIPIDTGKILFSSSTWQTSAIQSEVAEGAKVALQLIFKLPGACYATMLVRELTKTSTATAVHKKLTQQLPDAKTA</sequence>
<dbReference type="PANTHER" id="PTHR13326:SF21">
    <property type="entry name" value="PSEUDOURIDYLATE SYNTHASE PUS7L"/>
    <property type="match status" value="1"/>
</dbReference>
<comment type="caution">
    <text evidence="6">The sequence shown here is derived from an EMBL/GenBank/DDBJ whole genome shotgun (WGS) entry which is preliminary data.</text>
</comment>
<evidence type="ECO:0000256" key="2">
    <source>
        <dbReference type="ARBA" id="ARBA00022694"/>
    </source>
</evidence>
<keyword evidence="3" id="KW-0413">Isomerase</keyword>
<reference evidence="6 7" key="1">
    <citation type="submission" date="2024-06" db="EMBL/GenBank/DDBJ databases">
        <authorList>
            <person name="Kraege A."/>
            <person name="Thomma B."/>
        </authorList>
    </citation>
    <scope>NUCLEOTIDE SEQUENCE [LARGE SCALE GENOMIC DNA]</scope>
</reference>
<evidence type="ECO:0000256" key="4">
    <source>
        <dbReference type="SAM" id="MobiDB-lite"/>
    </source>
</evidence>
<feature type="domain" description="TRUD" evidence="5">
    <location>
        <begin position="352"/>
        <end position="592"/>
    </location>
</feature>
<evidence type="ECO:0000256" key="3">
    <source>
        <dbReference type="ARBA" id="ARBA00023235"/>
    </source>
</evidence>
<protein>
    <submittedName>
        <fullName evidence="6">G13095 protein</fullName>
    </submittedName>
</protein>
<gene>
    <name evidence="6" type="primary">g13095</name>
    <name evidence="6" type="ORF">VP750_LOCUS11625</name>
</gene>
<dbReference type="InterPro" id="IPR020103">
    <property type="entry name" value="PsdUridine_synth_cat_dom_sf"/>
</dbReference>
<dbReference type="Gene3D" id="3.30.2350.20">
    <property type="entry name" value="TruD, catalytic domain"/>
    <property type="match status" value="2"/>
</dbReference>
<dbReference type="InterPro" id="IPR042214">
    <property type="entry name" value="TruD_catalytic"/>
</dbReference>